<feature type="region of interest" description="Disordered" evidence="5">
    <location>
        <begin position="72"/>
        <end position="98"/>
    </location>
</feature>
<dbReference type="GeneID" id="62874826"/>
<dbReference type="OrthoDB" id="5781at2157"/>
<keyword evidence="8" id="KW-1185">Reference proteome</keyword>
<dbReference type="Proteomes" id="UP000637819">
    <property type="component" value="Chromosome"/>
</dbReference>
<name>A0A8T8E4D0_9EURY</name>
<evidence type="ECO:0000313" key="8">
    <source>
        <dbReference type="Proteomes" id="UP000637819"/>
    </source>
</evidence>
<evidence type="ECO:0000256" key="3">
    <source>
        <dbReference type="ARBA" id="ARBA00023004"/>
    </source>
</evidence>
<evidence type="ECO:0000256" key="2">
    <source>
        <dbReference type="ARBA" id="ARBA00022723"/>
    </source>
</evidence>
<protein>
    <submittedName>
        <fullName evidence="7">CDGSH iron-sulfur domain-containing protein</fullName>
    </submittedName>
</protein>
<keyword evidence="2" id="KW-0479">Metal-binding</keyword>
<reference evidence="7 8" key="1">
    <citation type="submission" date="2021-01" db="EMBL/GenBank/DDBJ databases">
        <title>Genome Sequence and Methylation Pattern of Haloterrigena salifodinae BOL5-1, An Extremely Halophilic Archaeon from a Bolivian Salt Mine.</title>
        <authorList>
            <person name="DasSarma P."/>
            <person name="Anton B.P."/>
            <person name="DasSarma S.L."/>
            <person name="von Ehrenheim H.A.L."/>
            <person name="Martinez F.L."/>
            <person name="Guzman D."/>
            <person name="Roberts R.J."/>
            <person name="DasSarma S."/>
        </authorList>
    </citation>
    <scope>NUCLEOTIDE SEQUENCE [LARGE SCALE GENOMIC DNA]</scope>
    <source>
        <strain evidence="7 8">BOL5-1</strain>
    </source>
</reference>
<feature type="region of interest" description="Disordered" evidence="5">
    <location>
        <begin position="1"/>
        <end position="21"/>
    </location>
</feature>
<keyword evidence="1" id="KW-0001">2Fe-2S</keyword>
<evidence type="ECO:0000313" key="7">
    <source>
        <dbReference type="EMBL" id="QRV16588.1"/>
    </source>
</evidence>
<evidence type="ECO:0000256" key="5">
    <source>
        <dbReference type="SAM" id="MobiDB-lite"/>
    </source>
</evidence>
<dbReference type="AlphaFoldDB" id="A0A8T8E4D0"/>
<feature type="compositionally biased region" description="Acidic residues" evidence="5">
    <location>
        <begin position="85"/>
        <end position="98"/>
    </location>
</feature>
<dbReference type="Pfam" id="PF09360">
    <property type="entry name" value="zf-CDGSH"/>
    <property type="match status" value="1"/>
</dbReference>
<keyword evidence="4" id="KW-0411">Iron-sulfur</keyword>
<dbReference type="InterPro" id="IPR018967">
    <property type="entry name" value="FeS-contain_CDGSH-typ"/>
</dbReference>
<dbReference type="SMART" id="SM00704">
    <property type="entry name" value="ZnF_CDGSH"/>
    <property type="match status" value="1"/>
</dbReference>
<dbReference type="EMBL" id="CP069188">
    <property type="protein sequence ID" value="QRV16588.1"/>
    <property type="molecule type" value="Genomic_DNA"/>
</dbReference>
<sequence length="98" mass="10616">MTRLVELEETGPRKLEPSDIDDEKGDVAVCRCGLSESFPFCDGSHRQTRDEEPETTYVYEDGERRVVERVVTEDGAVGSAGTGDGDADTDGDDDASAE</sequence>
<evidence type="ECO:0000259" key="6">
    <source>
        <dbReference type="SMART" id="SM00704"/>
    </source>
</evidence>
<dbReference type="KEGG" id="hsal:JMJ58_06840"/>
<gene>
    <name evidence="7" type="ORF">JMJ58_06840</name>
</gene>
<evidence type="ECO:0000256" key="4">
    <source>
        <dbReference type="ARBA" id="ARBA00023014"/>
    </source>
</evidence>
<dbReference type="InterPro" id="IPR042216">
    <property type="entry name" value="MitoNEET_CISD"/>
</dbReference>
<dbReference type="GO" id="GO:0046872">
    <property type="term" value="F:metal ion binding"/>
    <property type="evidence" value="ECO:0007669"/>
    <property type="project" value="UniProtKB-KW"/>
</dbReference>
<accession>A0A8T8E4D0</accession>
<dbReference type="Gene3D" id="3.40.5.90">
    <property type="entry name" value="CDGSH iron-sulfur domain, mitoNEET-type"/>
    <property type="match status" value="1"/>
</dbReference>
<feature type="domain" description="Iron-binding zinc finger CDGSH type" evidence="6">
    <location>
        <begin position="10"/>
        <end position="51"/>
    </location>
</feature>
<dbReference type="GO" id="GO:0051537">
    <property type="term" value="F:2 iron, 2 sulfur cluster binding"/>
    <property type="evidence" value="ECO:0007669"/>
    <property type="project" value="UniProtKB-KW"/>
</dbReference>
<organism evidence="7 8">
    <name type="scientific">Haloterrigena salifodinae</name>
    <dbReference type="NCBI Taxonomy" id="2675099"/>
    <lineage>
        <taxon>Archaea</taxon>
        <taxon>Methanobacteriati</taxon>
        <taxon>Methanobacteriota</taxon>
        <taxon>Stenosarchaea group</taxon>
        <taxon>Halobacteria</taxon>
        <taxon>Halobacteriales</taxon>
        <taxon>Natrialbaceae</taxon>
        <taxon>Haloterrigena</taxon>
    </lineage>
</organism>
<dbReference type="GO" id="GO:0005737">
    <property type="term" value="C:cytoplasm"/>
    <property type="evidence" value="ECO:0007669"/>
    <property type="project" value="UniProtKB-ARBA"/>
</dbReference>
<keyword evidence="3" id="KW-0408">Iron</keyword>
<dbReference type="RefSeq" id="WP_204748821.1">
    <property type="nucleotide sequence ID" value="NZ_CP069188.1"/>
</dbReference>
<proteinExistence type="predicted"/>
<evidence type="ECO:0000256" key="1">
    <source>
        <dbReference type="ARBA" id="ARBA00022714"/>
    </source>
</evidence>